<feature type="chain" id="PRO_5045361342" evidence="1">
    <location>
        <begin position="20"/>
        <end position="188"/>
    </location>
</feature>
<reference evidence="3 4" key="1">
    <citation type="submission" date="2020-08" db="EMBL/GenBank/DDBJ databases">
        <title>Genome public.</title>
        <authorList>
            <person name="Liu C."/>
            <person name="Sun Q."/>
        </authorList>
    </citation>
    <scope>NUCLEOTIDE SEQUENCE [LARGE SCALE GENOMIC DNA]</scope>
    <source>
        <strain evidence="3 4">NSJ-43</strain>
    </source>
</reference>
<dbReference type="Gene3D" id="1.10.10.2520">
    <property type="entry name" value="Cell wall hydrolase SleB, domain 1"/>
    <property type="match status" value="1"/>
</dbReference>
<comment type="caution">
    <text evidence="3">The sequence shown here is derived from an EMBL/GenBank/DDBJ whole genome shotgun (WGS) entry which is preliminary data.</text>
</comment>
<evidence type="ECO:0000313" key="3">
    <source>
        <dbReference type="EMBL" id="MBC5680823.1"/>
    </source>
</evidence>
<accession>A0ABR7G1B5</accession>
<dbReference type="RefSeq" id="WP_186836792.1">
    <property type="nucleotide sequence ID" value="NZ_JACOPD010000005.1"/>
</dbReference>
<gene>
    <name evidence="3" type="ORF">H8S01_07615</name>
</gene>
<protein>
    <submittedName>
        <fullName evidence="3">Cell wall hydrolase</fullName>
    </submittedName>
</protein>
<sequence length="188" mass="21437">MKKIIWMILLIVTSSFCIAASPITTSENDEINETVIVEVIKTEAVEEVSFSPKEEVVVQELAPQDVICEIDTDISNDDIELIALVTMAEAEGECEEGKRLVIDTILNRVDSDSFPNTVYEVVYQPSQFSSMWNGRVDRCYIDDYICQLVIEELRNRKNYDVIFFTADRYGNYGTPMFQIGNHYFSSGE</sequence>
<proteinExistence type="predicted"/>
<organism evidence="3 4">
    <name type="scientific">Lachnospira hominis</name>
    <name type="common">ex Liu et al. 2021</name>
    <dbReference type="NCBI Taxonomy" id="2763051"/>
    <lineage>
        <taxon>Bacteria</taxon>
        <taxon>Bacillati</taxon>
        <taxon>Bacillota</taxon>
        <taxon>Clostridia</taxon>
        <taxon>Lachnospirales</taxon>
        <taxon>Lachnospiraceae</taxon>
        <taxon>Lachnospira</taxon>
    </lineage>
</organism>
<name>A0ABR7G1B5_9FIRM</name>
<evidence type="ECO:0000259" key="2">
    <source>
        <dbReference type="Pfam" id="PF07486"/>
    </source>
</evidence>
<evidence type="ECO:0000313" key="4">
    <source>
        <dbReference type="Proteomes" id="UP000628463"/>
    </source>
</evidence>
<dbReference type="Proteomes" id="UP000628463">
    <property type="component" value="Unassembled WGS sequence"/>
</dbReference>
<dbReference type="GO" id="GO:0016787">
    <property type="term" value="F:hydrolase activity"/>
    <property type="evidence" value="ECO:0007669"/>
    <property type="project" value="UniProtKB-KW"/>
</dbReference>
<keyword evidence="1" id="KW-0732">Signal</keyword>
<feature type="signal peptide" evidence="1">
    <location>
        <begin position="1"/>
        <end position="19"/>
    </location>
</feature>
<dbReference type="InterPro" id="IPR042047">
    <property type="entry name" value="SleB_dom1"/>
</dbReference>
<keyword evidence="4" id="KW-1185">Reference proteome</keyword>
<evidence type="ECO:0000256" key="1">
    <source>
        <dbReference type="SAM" id="SignalP"/>
    </source>
</evidence>
<feature type="domain" description="Cell wall hydrolase SleB" evidence="2">
    <location>
        <begin position="92"/>
        <end position="184"/>
    </location>
</feature>
<dbReference type="Pfam" id="PF07486">
    <property type="entry name" value="Hydrolase_2"/>
    <property type="match status" value="1"/>
</dbReference>
<dbReference type="InterPro" id="IPR011105">
    <property type="entry name" value="Cell_wall_hydrolase_SleB"/>
</dbReference>
<keyword evidence="3" id="KW-0378">Hydrolase</keyword>
<dbReference type="EMBL" id="JACOPD010000005">
    <property type="protein sequence ID" value="MBC5680823.1"/>
    <property type="molecule type" value="Genomic_DNA"/>
</dbReference>